<dbReference type="OrthoDB" id="69593at2759"/>
<keyword evidence="3" id="KW-0175">Coiled coil</keyword>
<dbReference type="AlphaFoldDB" id="A0A8J2S673"/>
<protein>
    <recommendedName>
        <fullName evidence="7">Pentacotripeptide-repeat region of PRORP domain-containing protein</fullName>
    </recommendedName>
</protein>
<evidence type="ECO:0008006" key="7">
    <source>
        <dbReference type="Google" id="ProtNLM"/>
    </source>
</evidence>
<dbReference type="PROSITE" id="PS51375">
    <property type="entry name" value="PPR"/>
    <property type="match status" value="1"/>
</dbReference>
<evidence type="ECO:0000256" key="3">
    <source>
        <dbReference type="SAM" id="Coils"/>
    </source>
</evidence>
<evidence type="ECO:0000256" key="2">
    <source>
        <dbReference type="PROSITE-ProRule" id="PRU00708"/>
    </source>
</evidence>
<feature type="region of interest" description="Disordered" evidence="4">
    <location>
        <begin position="351"/>
        <end position="384"/>
    </location>
</feature>
<dbReference type="InterPro" id="IPR011990">
    <property type="entry name" value="TPR-like_helical_dom_sf"/>
</dbReference>
<feature type="coiled-coil region" evidence="3">
    <location>
        <begin position="213"/>
        <end position="270"/>
    </location>
</feature>
<gene>
    <name evidence="5" type="ORF">PECAL_1P18520</name>
</gene>
<dbReference type="PANTHER" id="PTHR47933">
    <property type="entry name" value="PENTATRICOPEPTIDE REPEAT-CONTAINING PROTEIN 1, MITOCHONDRIAL"/>
    <property type="match status" value="1"/>
</dbReference>
<dbReference type="GO" id="GO:0003729">
    <property type="term" value="F:mRNA binding"/>
    <property type="evidence" value="ECO:0007669"/>
    <property type="project" value="TreeGrafter"/>
</dbReference>
<dbReference type="InterPro" id="IPR051240">
    <property type="entry name" value="Mito_RNA-Proc/Resp"/>
</dbReference>
<dbReference type="Pfam" id="PF13812">
    <property type="entry name" value="PPR_3"/>
    <property type="match status" value="1"/>
</dbReference>
<organism evidence="5 6">
    <name type="scientific">Pelagomonas calceolata</name>
    <dbReference type="NCBI Taxonomy" id="35677"/>
    <lineage>
        <taxon>Eukaryota</taxon>
        <taxon>Sar</taxon>
        <taxon>Stramenopiles</taxon>
        <taxon>Ochrophyta</taxon>
        <taxon>Pelagophyceae</taxon>
        <taxon>Pelagomonadales</taxon>
        <taxon>Pelagomonadaceae</taxon>
        <taxon>Pelagomonas</taxon>
    </lineage>
</organism>
<evidence type="ECO:0000313" key="5">
    <source>
        <dbReference type="EMBL" id="CAH0365412.1"/>
    </source>
</evidence>
<proteinExistence type="predicted"/>
<keyword evidence="1" id="KW-0677">Repeat</keyword>
<reference evidence="5" key="1">
    <citation type="submission" date="2021-11" db="EMBL/GenBank/DDBJ databases">
        <authorList>
            <consortium name="Genoscope - CEA"/>
            <person name="William W."/>
        </authorList>
    </citation>
    <scope>NUCLEOTIDE SEQUENCE</scope>
</reference>
<dbReference type="Gene3D" id="1.25.40.10">
    <property type="entry name" value="Tetratricopeptide repeat domain"/>
    <property type="match status" value="1"/>
</dbReference>
<feature type="region of interest" description="Disordered" evidence="4">
    <location>
        <begin position="270"/>
        <end position="294"/>
    </location>
</feature>
<evidence type="ECO:0000256" key="4">
    <source>
        <dbReference type="SAM" id="MobiDB-lite"/>
    </source>
</evidence>
<dbReference type="PANTHER" id="PTHR47933:SF11">
    <property type="entry name" value="PENTATRICOPEPTIDE REPEAT-CONTAINING PROTEIN 2"/>
    <property type="match status" value="1"/>
</dbReference>
<comment type="caution">
    <text evidence="5">The sequence shown here is derived from an EMBL/GenBank/DDBJ whole genome shotgun (WGS) entry which is preliminary data.</text>
</comment>
<keyword evidence="6" id="KW-1185">Reference proteome</keyword>
<name>A0A8J2S673_9STRA</name>
<evidence type="ECO:0000313" key="6">
    <source>
        <dbReference type="Proteomes" id="UP000789595"/>
    </source>
</evidence>
<feature type="repeat" description="PPR" evidence="2">
    <location>
        <begin position="481"/>
        <end position="515"/>
    </location>
</feature>
<dbReference type="InterPro" id="IPR002885">
    <property type="entry name" value="PPR_rpt"/>
</dbReference>
<evidence type="ECO:0000256" key="1">
    <source>
        <dbReference type="ARBA" id="ARBA00022737"/>
    </source>
</evidence>
<dbReference type="EMBL" id="CAKKNE010000001">
    <property type="protein sequence ID" value="CAH0365412.1"/>
    <property type="molecule type" value="Genomic_DNA"/>
</dbReference>
<feature type="region of interest" description="Disordered" evidence="4">
    <location>
        <begin position="149"/>
        <end position="168"/>
    </location>
</feature>
<dbReference type="NCBIfam" id="TIGR00756">
    <property type="entry name" value="PPR"/>
    <property type="match status" value="1"/>
</dbReference>
<dbReference type="Proteomes" id="UP000789595">
    <property type="component" value="Unassembled WGS sequence"/>
</dbReference>
<sequence length="565" mass="62539">MPDIPEKYKTLREITEAIAKADDEIIESYQTSTQRAKRYSRAVLARENYADAKYEVKERTEKATADFLREAAHHDVKHAIHKAEHRLAEARCQAVFKQRPFLQHLDKARDAAATQGHAKRSQHTVEAGPWRAAVVANLDSFEDSVRKPAHEGGLGLGPKGDASSSGGDGDELIVGLRRLRREVNACTGIQAMEHLEALRRRSAELAARVDPHLGRLTELKIEAKKRVDETEKTDANRAATLRKRAGGDELNELRRDLRLKAQEMHEATEAALVDDGADPKPRRKSVKKQVIQSALDEPSDAGISNYMRTRRAYLGAEAEVVEDAPQSPPRFKPGGRVDEARALVADVLKTPAEPFKSPKAKSPVKRPKPKKRAPAAAQARVRGPPPELSELKGIVVTRASESMYADRFYRFLVDCSTRGDWRKAVQAYRLMVAKGIVPDARTWRVLLRAVKIGEEGRVALVLLEEIEAQAAQRAGTDGLVPVELYNCALEAAAAGGGWRRAVQVFNRMRHMRVRPNTSTYQALMAAVARARCASTEVYDGLKYAGVPEYLAYTAAAAHALRWSNG</sequence>
<feature type="compositionally biased region" description="Basic residues" evidence="4">
    <location>
        <begin position="358"/>
        <end position="373"/>
    </location>
</feature>
<accession>A0A8J2S673</accession>